<evidence type="ECO:0000256" key="7">
    <source>
        <dbReference type="ARBA" id="ARBA00023157"/>
    </source>
</evidence>
<dbReference type="STRING" id="2018661.A0A2A2LNF3"/>
<dbReference type="AlphaFoldDB" id="A0A2A2LNF3"/>
<evidence type="ECO:0000256" key="1">
    <source>
        <dbReference type="ARBA" id="ARBA00004141"/>
    </source>
</evidence>
<dbReference type="InterPro" id="IPR003392">
    <property type="entry name" value="PTHD_SSD"/>
</dbReference>
<evidence type="ECO:0000256" key="3">
    <source>
        <dbReference type="ARBA" id="ARBA00007347"/>
    </source>
</evidence>
<feature type="transmembrane region" description="Helical" evidence="9">
    <location>
        <begin position="138"/>
        <end position="159"/>
    </location>
</feature>
<keyword evidence="5 9" id="KW-1133">Transmembrane helix</keyword>
<dbReference type="InterPro" id="IPR000731">
    <property type="entry name" value="SSD"/>
</dbReference>
<dbReference type="Pfam" id="PF08583">
    <property type="entry name" value="Cmc1"/>
    <property type="match status" value="1"/>
</dbReference>
<evidence type="ECO:0000256" key="6">
    <source>
        <dbReference type="ARBA" id="ARBA00023136"/>
    </source>
</evidence>
<keyword evidence="4 9" id="KW-0812">Transmembrane</keyword>
<evidence type="ECO:0000256" key="8">
    <source>
        <dbReference type="ARBA" id="ARBA00023180"/>
    </source>
</evidence>
<keyword evidence="12" id="KW-1185">Reference proteome</keyword>
<dbReference type="SUPFAM" id="SSF82866">
    <property type="entry name" value="Multidrug efflux transporter AcrB transmembrane domain"/>
    <property type="match status" value="1"/>
</dbReference>
<dbReference type="PANTHER" id="PTHR10796:SF103">
    <property type="entry name" value="SSD DOMAIN-CONTAINING PROTEIN"/>
    <property type="match status" value="1"/>
</dbReference>
<proteinExistence type="inferred from homology"/>
<reference evidence="11 12" key="1">
    <citation type="journal article" date="2017" name="Curr. Biol.">
        <title>Genome architecture and evolution of a unichromosomal asexual nematode.</title>
        <authorList>
            <person name="Fradin H."/>
            <person name="Zegar C."/>
            <person name="Gutwein M."/>
            <person name="Lucas J."/>
            <person name="Kovtun M."/>
            <person name="Corcoran D."/>
            <person name="Baugh L.R."/>
            <person name="Kiontke K."/>
            <person name="Gunsalus K."/>
            <person name="Fitch D.H."/>
            <person name="Piano F."/>
        </authorList>
    </citation>
    <scope>NUCLEOTIDE SEQUENCE [LARGE SCALE GENOMIC DNA]</scope>
    <source>
        <strain evidence="11">PF1309</strain>
    </source>
</reference>
<dbReference type="GO" id="GO:0005886">
    <property type="term" value="C:plasma membrane"/>
    <property type="evidence" value="ECO:0007669"/>
    <property type="project" value="TreeGrafter"/>
</dbReference>
<protein>
    <recommendedName>
        <fullName evidence="10">SSD domain-containing protein</fullName>
    </recommendedName>
</protein>
<dbReference type="EMBL" id="LIAE01006552">
    <property type="protein sequence ID" value="PAV87761.1"/>
    <property type="molecule type" value="Genomic_DNA"/>
</dbReference>
<dbReference type="GO" id="GO:0030659">
    <property type="term" value="C:cytoplasmic vesicle membrane"/>
    <property type="evidence" value="ECO:0007669"/>
    <property type="project" value="TreeGrafter"/>
</dbReference>
<dbReference type="GO" id="GO:0018996">
    <property type="term" value="P:molting cycle, collagen and cuticulin-based cuticle"/>
    <property type="evidence" value="ECO:0007669"/>
    <property type="project" value="TreeGrafter"/>
</dbReference>
<dbReference type="GO" id="GO:0006897">
    <property type="term" value="P:endocytosis"/>
    <property type="evidence" value="ECO:0007669"/>
    <property type="project" value="TreeGrafter"/>
</dbReference>
<evidence type="ECO:0000313" key="11">
    <source>
        <dbReference type="EMBL" id="PAV87761.1"/>
    </source>
</evidence>
<feature type="transmembrane region" description="Helical" evidence="9">
    <location>
        <begin position="207"/>
        <end position="236"/>
    </location>
</feature>
<sequence>MRHLERFFYSYGQWVGSRPWPFTVLPLLLTIISGYGFLYFRSDDDIWDLYAPSNGISRVEENALRPFEFASSTHHYRMQILVTRKDRSNLLEKRVLREINQANNEVDKIQLGYGMNYSQICGVYCNETNEAILAFLEALIGILSPAMALFTTFGLLFWCNVPFSNVLTVVPFLVITIGIDDAFLILAGWRQSDPSASLPDRIGQSLAISGASVTVTSFTDVICFAVTFFTAFVAIISKQHLKVRKENRVSSYYATKINTNFDMENLYMADSPLTEISRTMQNLVLKEAYVSVAFWGEALDGEESMWSNKQILENYRQSGIDEKFLLLSRNQLNQEKIIGFYFTVTYHNLKNFLEVEALMEKRWRNVKNKEKHRKNNCCLCAHSDYQKNAVSLISILMSIGFSVDYSAHISYHYFAHAAENNESSNKNKICKMRDNNPMYATHLHSRECNFLIEQLEKCSKEKPFMRFFDGCGEWTLSINNCIENERVWRRDNIKDVKKYNLKLKCLPEELWTPMLKRLKAEGKLPNWGPNDDECQKIR</sequence>
<evidence type="ECO:0000259" key="10">
    <source>
        <dbReference type="PROSITE" id="PS50156"/>
    </source>
</evidence>
<comment type="similarity">
    <text evidence="3">Belongs to the CMC family.</text>
</comment>
<comment type="subcellular location">
    <subcellularLocation>
        <location evidence="1">Membrane</location>
        <topology evidence="1">Multi-pass membrane protein</topology>
    </subcellularLocation>
</comment>
<comment type="caution">
    <text evidence="11">The sequence shown here is derived from an EMBL/GenBank/DDBJ whole genome shotgun (WGS) entry which is preliminary data.</text>
</comment>
<evidence type="ECO:0000256" key="2">
    <source>
        <dbReference type="ARBA" id="ARBA00005585"/>
    </source>
</evidence>
<keyword evidence="7" id="KW-1015">Disulfide bond</keyword>
<dbReference type="OrthoDB" id="5869382at2759"/>
<keyword evidence="6 9" id="KW-0472">Membrane</keyword>
<dbReference type="InterPro" id="IPR013892">
    <property type="entry name" value="Cyt_c_biogenesis_Cmc1-like"/>
</dbReference>
<evidence type="ECO:0000256" key="4">
    <source>
        <dbReference type="ARBA" id="ARBA00022692"/>
    </source>
</evidence>
<dbReference type="PANTHER" id="PTHR10796">
    <property type="entry name" value="PATCHED-RELATED"/>
    <property type="match status" value="1"/>
</dbReference>
<name>A0A2A2LNF3_9BILA</name>
<dbReference type="Pfam" id="PF02460">
    <property type="entry name" value="Patched"/>
    <property type="match status" value="1"/>
</dbReference>
<feature type="transmembrane region" description="Helical" evidence="9">
    <location>
        <begin position="166"/>
        <end position="187"/>
    </location>
</feature>
<evidence type="ECO:0000256" key="9">
    <source>
        <dbReference type="SAM" id="Phobius"/>
    </source>
</evidence>
<organism evidence="11 12">
    <name type="scientific">Diploscapter pachys</name>
    <dbReference type="NCBI Taxonomy" id="2018661"/>
    <lineage>
        <taxon>Eukaryota</taxon>
        <taxon>Metazoa</taxon>
        <taxon>Ecdysozoa</taxon>
        <taxon>Nematoda</taxon>
        <taxon>Chromadorea</taxon>
        <taxon>Rhabditida</taxon>
        <taxon>Rhabditina</taxon>
        <taxon>Rhabditomorpha</taxon>
        <taxon>Rhabditoidea</taxon>
        <taxon>Rhabditidae</taxon>
        <taxon>Diploscapter</taxon>
    </lineage>
</organism>
<dbReference type="Gene3D" id="1.20.1640.10">
    <property type="entry name" value="Multidrug efflux transporter AcrB transmembrane domain"/>
    <property type="match status" value="1"/>
</dbReference>
<dbReference type="Proteomes" id="UP000218231">
    <property type="component" value="Unassembled WGS sequence"/>
</dbReference>
<feature type="transmembrane region" description="Helical" evidence="9">
    <location>
        <begin position="20"/>
        <end position="40"/>
    </location>
</feature>
<gene>
    <name evidence="11" type="ORF">WR25_03793</name>
</gene>
<comment type="similarity">
    <text evidence="2">Belongs to the patched family.</text>
</comment>
<keyword evidence="8" id="KW-0325">Glycoprotein</keyword>
<evidence type="ECO:0000256" key="5">
    <source>
        <dbReference type="ARBA" id="ARBA00022989"/>
    </source>
</evidence>
<accession>A0A2A2LNF3</accession>
<evidence type="ECO:0000313" key="12">
    <source>
        <dbReference type="Proteomes" id="UP000218231"/>
    </source>
</evidence>
<dbReference type="PROSITE" id="PS50156">
    <property type="entry name" value="SSD"/>
    <property type="match status" value="1"/>
</dbReference>
<dbReference type="InterPro" id="IPR051697">
    <property type="entry name" value="Patched_domain-protein"/>
</dbReference>
<feature type="domain" description="SSD" evidence="10">
    <location>
        <begin position="138"/>
        <end position="235"/>
    </location>
</feature>